<organism evidence="2 3">
    <name type="scientific">Trichonephila clavipes</name>
    <name type="common">Golden silk orbweaver</name>
    <name type="synonym">Nephila clavipes</name>
    <dbReference type="NCBI Taxonomy" id="2585209"/>
    <lineage>
        <taxon>Eukaryota</taxon>
        <taxon>Metazoa</taxon>
        <taxon>Ecdysozoa</taxon>
        <taxon>Arthropoda</taxon>
        <taxon>Chelicerata</taxon>
        <taxon>Arachnida</taxon>
        <taxon>Araneae</taxon>
        <taxon>Araneomorphae</taxon>
        <taxon>Entelegynae</taxon>
        <taxon>Araneoidea</taxon>
        <taxon>Nephilidae</taxon>
        <taxon>Trichonephila</taxon>
    </lineage>
</organism>
<name>A0A8X6VTJ4_TRICX</name>
<feature type="region of interest" description="Disordered" evidence="1">
    <location>
        <begin position="92"/>
        <end position="123"/>
    </location>
</feature>
<accession>A0A8X6VTJ4</accession>
<reference evidence="2" key="1">
    <citation type="submission" date="2020-08" db="EMBL/GenBank/DDBJ databases">
        <title>Multicomponent nature underlies the extraordinary mechanical properties of spider dragline silk.</title>
        <authorList>
            <person name="Kono N."/>
            <person name="Nakamura H."/>
            <person name="Mori M."/>
            <person name="Yoshida Y."/>
            <person name="Ohtoshi R."/>
            <person name="Malay A.D."/>
            <person name="Moran D.A.P."/>
            <person name="Tomita M."/>
            <person name="Numata K."/>
            <person name="Arakawa K."/>
        </authorList>
    </citation>
    <scope>NUCLEOTIDE SEQUENCE</scope>
</reference>
<evidence type="ECO:0000256" key="1">
    <source>
        <dbReference type="SAM" id="MobiDB-lite"/>
    </source>
</evidence>
<protein>
    <submittedName>
        <fullName evidence="2">Uncharacterized protein</fullName>
    </submittedName>
</protein>
<comment type="caution">
    <text evidence="2">The sequence shown here is derived from an EMBL/GenBank/DDBJ whole genome shotgun (WGS) entry which is preliminary data.</text>
</comment>
<dbReference type="Proteomes" id="UP000887159">
    <property type="component" value="Unassembled WGS sequence"/>
</dbReference>
<evidence type="ECO:0000313" key="2">
    <source>
        <dbReference type="EMBL" id="GFY22179.1"/>
    </source>
</evidence>
<keyword evidence="3" id="KW-1185">Reference proteome</keyword>
<gene>
    <name evidence="2" type="ORF">TNCV_3298221</name>
</gene>
<evidence type="ECO:0000313" key="3">
    <source>
        <dbReference type="Proteomes" id="UP000887159"/>
    </source>
</evidence>
<dbReference type="AlphaFoldDB" id="A0A8X6VTJ4"/>
<sequence length="123" mass="13971">MSELGLTEDSYYELLSPLTYNNFNDKSNIISVEHVQAYFSSASRIASIPRGVRRGIGEIFDRSLVLISGGAEKRSKLCRFHLCELKTLDHELEKEKSPDRPSLSKSELKQQNRQGTCTKNPCY</sequence>
<proteinExistence type="predicted"/>
<dbReference type="EMBL" id="BMAU01021359">
    <property type="protein sequence ID" value="GFY22179.1"/>
    <property type="molecule type" value="Genomic_DNA"/>
</dbReference>
<feature type="compositionally biased region" description="Polar residues" evidence="1">
    <location>
        <begin position="103"/>
        <end position="123"/>
    </location>
</feature>